<keyword evidence="7" id="KW-0805">Transcription regulation</keyword>
<name>A0AAW2YWL5_9EUKA</name>
<comment type="subcellular location">
    <subcellularLocation>
        <location evidence="2">Nucleus</location>
    </subcellularLocation>
</comment>
<dbReference type="Pfam" id="PF00096">
    <property type="entry name" value="zf-C2H2"/>
    <property type="match status" value="2"/>
</dbReference>
<dbReference type="Pfam" id="PF13465">
    <property type="entry name" value="zf-H2C2_2"/>
    <property type="match status" value="1"/>
</dbReference>
<dbReference type="FunFam" id="3.30.160.60:FF:000446">
    <property type="entry name" value="Zinc finger protein"/>
    <property type="match status" value="1"/>
</dbReference>
<sequence length="347" mass="39859">MVLSKIPYVNFPVSINRPLIYLLSKTVKTGNHVRMNEDDFLSTDDLQSHTLPDLTDFDFGFLGSDLLTQNTPTFTPVDFGTTTTEIFDPDTFLPLQEQRMFIAENLDNLSSDNRRKAVFDLVSQHPVGLLEGNQQTSNRFDISTEVEENFSFDLSVLDQRTCSELFEFVQTNINRQIEEYSTIEQTQEIQLKRPAPDSTPEQGPPNKKIKSERFSIKVQIIRVEKSDDGSYVCDVCEKVFKDRSNLVKHIRTHTREKPFTCPECDKSFAHSQTLKEHLNTHGNKKPYSCEHCNKSFANDANLKRHVRTHTNTKPYKCDLCGAAFSQSNNYKSHMTSIHEISDITFKK</sequence>
<evidence type="ECO:0000256" key="4">
    <source>
        <dbReference type="ARBA" id="ARBA00022737"/>
    </source>
</evidence>
<evidence type="ECO:0000256" key="12">
    <source>
        <dbReference type="SAM" id="MobiDB-lite"/>
    </source>
</evidence>
<evidence type="ECO:0000259" key="13">
    <source>
        <dbReference type="PROSITE" id="PS50157"/>
    </source>
</evidence>
<dbReference type="FunFam" id="3.30.160.60:FF:001485">
    <property type="entry name" value="Krueppel-related zinc finger protein"/>
    <property type="match status" value="1"/>
</dbReference>
<feature type="region of interest" description="Disordered" evidence="12">
    <location>
        <begin position="190"/>
        <end position="210"/>
    </location>
</feature>
<comment type="function">
    <text evidence="1">May be involved in transcriptional regulation.</text>
</comment>
<keyword evidence="4" id="KW-0677">Repeat</keyword>
<evidence type="ECO:0000256" key="7">
    <source>
        <dbReference type="ARBA" id="ARBA00023015"/>
    </source>
</evidence>
<keyword evidence="15" id="KW-1185">Reference proteome</keyword>
<proteinExistence type="predicted"/>
<evidence type="ECO:0000313" key="14">
    <source>
        <dbReference type="EMBL" id="KAL0481479.1"/>
    </source>
</evidence>
<keyword evidence="10" id="KW-0539">Nucleus</keyword>
<evidence type="ECO:0000256" key="10">
    <source>
        <dbReference type="ARBA" id="ARBA00023242"/>
    </source>
</evidence>
<dbReference type="FunFam" id="3.30.160.60:FF:000097">
    <property type="entry name" value="Zinc finger protein"/>
    <property type="match status" value="1"/>
</dbReference>
<dbReference type="EMBL" id="JAOPGA020000768">
    <property type="protein sequence ID" value="KAL0481479.1"/>
    <property type="molecule type" value="Genomic_DNA"/>
</dbReference>
<dbReference type="InterPro" id="IPR036236">
    <property type="entry name" value="Znf_C2H2_sf"/>
</dbReference>
<evidence type="ECO:0000256" key="11">
    <source>
        <dbReference type="PROSITE-ProRule" id="PRU00042"/>
    </source>
</evidence>
<evidence type="ECO:0000256" key="5">
    <source>
        <dbReference type="ARBA" id="ARBA00022771"/>
    </source>
</evidence>
<dbReference type="PROSITE" id="PS50157">
    <property type="entry name" value="ZINC_FINGER_C2H2_2"/>
    <property type="match status" value="4"/>
</dbReference>
<dbReference type="SUPFAM" id="SSF57667">
    <property type="entry name" value="beta-beta-alpha zinc fingers"/>
    <property type="match status" value="2"/>
</dbReference>
<dbReference type="AlphaFoldDB" id="A0AAW2YWL5"/>
<dbReference type="Gene3D" id="3.30.160.60">
    <property type="entry name" value="Classic Zinc Finger"/>
    <property type="match status" value="4"/>
</dbReference>
<dbReference type="GO" id="GO:0005634">
    <property type="term" value="C:nucleus"/>
    <property type="evidence" value="ECO:0007669"/>
    <property type="project" value="UniProtKB-SubCell"/>
</dbReference>
<keyword evidence="5 11" id="KW-0863">Zinc-finger</keyword>
<keyword evidence="9" id="KW-0804">Transcription</keyword>
<dbReference type="PANTHER" id="PTHR23235">
    <property type="entry name" value="KRUEPPEL-LIKE TRANSCRIPTION FACTOR"/>
    <property type="match status" value="1"/>
</dbReference>
<keyword evidence="3" id="KW-0479">Metal-binding</keyword>
<dbReference type="FunFam" id="3.30.160.60:FF:000744">
    <property type="entry name" value="zinc finger E-box-binding homeobox 1"/>
    <property type="match status" value="1"/>
</dbReference>
<dbReference type="SMART" id="SM00355">
    <property type="entry name" value="ZnF_C2H2"/>
    <property type="match status" value="4"/>
</dbReference>
<evidence type="ECO:0000256" key="1">
    <source>
        <dbReference type="ARBA" id="ARBA00003767"/>
    </source>
</evidence>
<feature type="domain" description="C2H2-type" evidence="13">
    <location>
        <begin position="287"/>
        <end position="314"/>
    </location>
</feature>
<dbReference type="GO" id="GO:0008270">
    <property type="term" value="F:zinc ion binding"/>
    <property type="evidence" value="ECO:0007669"/>
    <property type="project" value="UniProtKB-KW"/>
</dbReference>
<feature type="domain" description="C2H2-type" evidence="13">
    <location>
        <begin position="315"/>
        <end position="338"/>
    </location>
</feature>
<comment type="caution">
    <text evidence="14">The sequence shown here is derived from an EMBL/GenBank/DDBJ whole genome shotgun (WGS) entry which is preliminary data.</text>
</comment>
<evidence type="ECO:0000313" key="15">
    <source>
        <dbReference type="Proteomes" id="UP001431209"/>
    </source>
</evidence>
<dbReference type="GO" id="GO:0010468">
    <property type="term" value="P:regulation of gene expression"/>
    <property type="evidence" value="ECO:0007669"/>
    <property type="project" value="UniProtKB-ARBA"/>
</dbReference>
<evidence type="ECO:0000256" key="9">
    <source>
        <dbReference type="ARBA" id="ARBA00023163"/>
    </source>
</evidence>
<keyword evidence="8" id="KW-0238">DNA-binding</keyword>
<gene>
    <name evidence="14" type="ORF">AKO1_011256</name>
</gene>
<dbReference type="InterPro" id="IPR013087">
    <property type="entry name" value="Znf_C2H2_type"/>
</dbReference>
<feature type="domain" description="C2H2-type" evidence="13">
    <location>
        <begin position="231"/>
        <end position="258"/>
    </location>
</feature>
<organism evidence="14 15">
    <name type="scientific">Acrasis kona</name>
    <dbReference type="NCBI Taxonomy" id="1008807"/>
    <lineage>
        <taxon>Eukaryota</taxon>
        <taxon>Discoba</taxon>
        <taxon>Heterolobosea</taxon>
        <taxon>Tetramitia</taxon>
        <taxon>Eutetramitia</taxon>
        <taxon>Acrasidae</taxon>
        <taxon>Acrasis</taxon>
    </lineage>
</organism>
<protein>
    <submittedName>
        <fullName evidence="14">Zinc finger protein</fullName>
    </submittedName>
</protein>
<reference evidence="14 15" key="1">
    <citation type="submission" date="2024-03" db="EMBL/GenBank/DDBJ databases">
        <title>The Acrasis kona genome and developmental transcriptomes reveal deep origins of eukaryotic multicellular pathways.</title>
        <authorList>
            <person name="Sheikh S."/>
            <person name="Fu C.-J."/>
            <person name="Brown M.W."/>
            <person name="Baldauf S.L."/>
        </authorList>
    </citation>
    <scope>NUCLEOTIDE SEQUENCE [LARGE SCALE GENOMIC DNA]</scope>
    <source>
        <strain evidence="14 15">ATCC MYA-3509</strain>
    </source>
</reference>
<keyword evidence="6" id="KW-0862">Zinc</keyword>
<dbReference type="PROSITE" id="PS00028">
    <property type="entry name" value="ZINC_FINGER_C2H2_1"/>
    <property type="match status" value="4"/>
</dbReference>
<evidence type="ECO:0000256" key="6">
    <source>
        <dbReference type="ARBA" id="ARBA00022833"/>
    </source>
</evidence>
<evidence type="ECO:0000256" key="8">
    <source>
        <dbReference type="ARBA" id="ARBA00023125"/>
    </source>
</evidence>
<dbReference type="Proteomes" id="UP001431209">
    <property type="component" value="Unassembled WGS sequence"/>
</dbReference>
<evidence type="ECO:0000256" key="2">
    <source>
        <dbReference type="ARBA" id="ARBA00004123"/>
    </source>
</evidence>
<evidence type="ECO:0000256" key="3">
    <source>
        <dbReference type="ARBA" id="ARBA00022723"/>
    </source>
</evidence>
<dbReference type="GO" id="GO:0003677">
    <property type="term" value="F:DNA binding"/>
    <property type="evidence" value="ECO:0007669"/>
    <property type="project" value="UniProtKB-KW"/>
</dbReference>
<feature type="domain" description="C2H2-type" evidence="13">
    <location>
        <begin position="259"/>
        <end position="286"/>
    </location>
</feature>
<accession>A0AAW2YWL5</accession>